<evidence type="ECO:0000313" key="2">
    <source>
        <dbReference type="Proteomes" id="UP000234857"/>
    </source>
</evidence>
<dbReference type="AlphaFoldDB" id="A0A2N5ZAP2"/>
<dbReference type="EMBL" id="PKTG01000130">
    <property type="protein sequence ID" value="PLX15751.1"/>
    <property type="molecule type" value="Genomic_DNA"/>
</dbReference>
<comment type="caution">
    <text evidence="1">The sequence shown here is derived from an EMBL/GenBank/DDBJ whole genome shotgun (WGS) entry which is preliminary data.</text>
</comment>
<dbReference type="Proteomes" id="UP000234857">
    <property type="component" value="Unassembled WGS sequence"/>
</dbReference>
<dbReference type="Gene3D" id="1.25.40.10">
    <property type="entry name" value="Tetratricopeptide repeat domain"/>
    <property type="match status" value="1"/>
</dbReference>
<organism evidence="1 2">
    <name type="scientific">Muiribacterium halophilum</name>
    <dbReference type="NCBI Taxonomy" id="2053465"/>
    <lineage>
        <taxon>Bacteria</taxon>
        <taxon>Candidatus Muiribacteriota</taxon>
        <taxon>Candidatus Muiribacteriia</taxon>
        <taxon>Candidatus Muiribacteriales</taxon>
        <taxon>Candidatus Muiribacteriaceae</taxon>
        <taxon>Candidatus Muiribacterium</taxon>
    </lineage>
</organism>
<reference evidence="1 2" key="1">
    <citation type="submission" date="2017-11" db="EMBL/GenBank/DDBJ databases">
        <title>Genome-resolved metagenomics identifies genetic mobility, metabolic interactions, and unexpected diversity in perchlorate-reducing communities.</title>
        <authorList>
            <person name="Barnum T.P."/>
            <person name="Figueroa I.A."/>
            <person name="Carlstrom C.I."/>
            <person name="Lucas L.N."/>
            <person name="Engelbrektson A.L."/>
            <person name="Coates J.D."/>
        </authorList>
    </citation>
    <scope>NUCLEOTIDE SEQUENCE [LARGE SCALE GENOMIC DNA]</scope>
    <source>
        <strain evidence="1">BM706</strain>
    </source>
</reference>
<sequence length="265" mass="31670">MQLGENHKIGLKTASYIKENRAVFIIINSADNPETGERDILDVFIYNRKYELLDWIYGLADPDDNEVGISMYNYEWIMTFINKYFSKYTVFVISEDKKEDFIKGKYINLNDVLNLSYDNRLLFNASNESEERKIFDISLLKIQQFLNFMDTDSIPLYFKNIAVIENELGNHKKALFYIKSALKKNRSQEILDELLVVLVKLKKFKLIKRLTNRKQDSKNEKQFRAYALKMTGEYRESLKLYKKLYKEHKEAWIKDDIRWLEDELD</sequence>
<evidence type="ECO:0000313" key="1">
    <source>
        <dbReference type="EMBL" id="PLX15751.1"/>
    </source>
</evidence>
<evidence type="ECO:0008006" key="3">
    <source>
        <dbReference type="Google" id="ProtNLM"/>
    </source>
</evidence>
<proteinExistence type="predicted"/>
<accession>A0A2N5ZAP2</accession>
<gene>
    <name evidence="1" type="ORF">C0601_12305</name>
</gene>
<protein>
    <recommendedName>
        <fullName evidence="3">Tetratricopeptide repeat protein</fullName>
    </recommendedName>
</protein>
<dbReference type="InterPro" id="IPR011990">
    <property type="entry name" value="TPR-like_helical_dom_sf"/>
</dbReference>
<name>A0A2N5ZAP2_MUIH1</name>